<comment type="caution">
    <text evidence="1">The sequence shown here is derived from an EMBL/GenBank/DDBJ whole genome shotgun (WGS) entry which is preliminary data.</text>
</comment>
<sequence>MFQNVPEKFRQNHRSYACISKSILPTSLLQLFMQNTKERKEMPSISEKPRIVYIHSNFDIQQYSTQYELQSERKCLFFLNIINPFKDEFSTTNEHLHQTIVKILLKHLKAEIRSQYNCWPMYNIPSSSLSLKYLYTTNETNKHIYPSDIICKEYCHLHGICWQSIKSDKSLYDKMREYLNNFRLEIIDALNETKTRTSIDEQ</sequence>
<name>A0A813V498_ADIRI</name>
<dbReference type="OrthoDB" id="9971297at2759"/>
<accession>A0A813V498</accession>
<evidence type="ECO:0000313" key="2">
    <source>
        <dbReference type="Proteomes" id="UP000663852"/>
    </source>
</evidence>
<reference evidence="1" key="1">
    <citation type="submission" date="2021-02" db="EMBL/GenBank/DDBJ databases">
        <authorList>
            <person name="Nowell W R."/>
        </authorList>
    </citation>
    <scope>NUCLEOTIDE SEQUENCE</scope>
</reference>
<dbReference type="Proteomes" id="UP000663852">
    <property type="component" value="Unassembled WGS sequence"/>
</dbReference>
<organism evidence="1 2">
    <name type="scientific">Adineta ricciae</name>
    <name type="common">Rotifer</name>
    <dbReference type="NCBI Taxonomy" id="249248"/>
    <lineage>
        <taxon>Eukaryota</taxon>
        <taxon>Metazoa</taxon>
        <taxon>Spiralia</taxon>
        <taxon>Gnathifera</taxon>
        <taxon>Rotifera</taxon>
        <taxon>Eurotatoria</taxon>
        <taxon>Bdelloidea</taxon>
        <taxon>Adinetida</taxon>
        <taxon>Adinetidae</taxon>
        <taxon>Adineta</taxon>
    </lineage>
</organism>
<proteinExistence type="predicted"/>
<dbReference type="AlphaFoldDB" id="A0A813V498"/>
<protein>
    <submittedName>
        <fullName evidence="1">Uncharacterized protein</fullName>
    </submittedName>
</protein>
<dbReference type="EMBL" id="CAJNOJ010000020">
    <property type="protein sequence ID" value="CAF0839628.1"/>
    <property type="molecule type" value="Genomic_DNA"/>
</dbReference>
<evidence type="ECO:0000313" key="1">
    <source>
        <dbReference type="EMBL" id="CAF0839628.1"/>
    </source>
</evidence>
<gene>
    <name evidence="1" type="ORF">EDS130_LOCUS6764</name>
</gene>